<dbReference type="InterPro" id="IPR043504">
    <property type="entry name" value="Peptidase_S1_PA_chymotrypsin"/>
</dbReference>
<dbReference type="PANTHER" id="PTHR13966">
    <property type="entry name" value="ENDONUCLEASE RELATED"/>
    <property type="match status" value="1"/>
</dbReference>
<dbReference type="EMBL" id="JACIEV010000009">
    <property type="protein sequence ID" value="MBB4155049.1"/>
    <property type="molecule type" value="Genomic_DNA"/>
</dbReference>
<evidence type="ECO:0000256" key="3">
    <source>
        <dbReference type="SAM" id="MobiDB-lite"/>
    </source>
</evidence>
<dbReference type="GO" id="GO:0046872">
    <property type="term" value="F:metal ion binding"/>
    <property type="evidence" value="ECO:0007669"/>
    <property type="project" value="UniProtKB-KW"/>
</dbReference>
<dbReference type="Gene3D" id="3.40.570.10">
    <property type="entry name" value="Extracellular Endonuclease, subunit A"/>
    <property type="match status" value="1"/>
</dbReference>
<dbReference type="Gene3D" id="2.40.10.10">
    <property type="entry name" value="Trypsin-like serine proteases"/>
    <property type="match status" value="1"/>
</dbReference>
<dbReference type="GO" id="GO:0016787">
    <property type="term" value="F:hydrolase activity"/>
    <property type="evidence" value="ECO:0007669"/>
    <property type="project" value="InterPro"/>
</dbReference>
<dbReference type="SUPFAM" id="SSF50494">
    <property type="entry name" value="Trypsin-like serine proteases"/>
    <property type="match status" value="1"/>
</dbReference>
<dbReference type="SMART" id="SM00477">
    <property type="entry name" value="NUC"/>
    <property type="match status" value="1"/>
</dbReference>
<dbReference type="Proteomes" id="UP000529795">
    <property type="component" value="Unassembled WGS sequence"/>
</dbReference>
<evidence type="ECO:0000259" key="5">
    <source>
        <dbReference type="SMART" id="SM00892"/>
    </source>
</evidence>
<dbReference type="InterPro" id="IPR040255">
    <property type="entry name" value="Non-specific_endonuclease"/>
</dbReference>
<dbReference type="InterPro" id="IPR001604">
    <property type="entry name" value="Endo_G_ENPP1-like_dom"/>
</dbReference>
<evidence type="ECO:0000259" key="4">
    <source>
        <dbReference type="SMART" id="SM00477"/>
    </source>
</evidence>
<dbReference type="AlphaFoldDB" id="A0A840FBM3"/>
<dbReference type="Pfam" id="PF01223">
    <property type="entry name" value="Endonuclease_NS"/>
    <property type="match status" value="1"/>
</dbReference>
<gene>
    <name evidence="6" type="ORF">GGQ80_002966</name>
</gene>
<keyword evidence="6" id="KW-0255">Endonuclease</keyword>
<dbReference type="InterPro" id="IPR044929">
    <property type="entry name" value="DNA/RNA_non-sp_Endonuclease_sf"/>
</dbReference>
<dbReference type="InterPro" id="IPR020821">
    <property type="entry name" value="ENPP1-3/EXOG-like_nuc-like"/>
</dbReference>
<dbReference type="GO" id="GO:0004519">
    <property type="term" value="F:endonuclease activity"/>
    <property type="evidence" value="ECO:0007669"/>
    <property type="project" value="UniProtKB-KW"/>
</dbReference>
<feature type="region of interest" description="Disordered" evidence="3">
    <location>
        <begin position="340"/>
        <end position="392"/>
    </location>
</feature>
<comment type="caution">
    <text evidence="6">The sequence shown here is derived from an EMBL/GenBank/DDBJ whole genome shotgun (WGS) entry which is preliminary data.</text>
</comment>
<dbReference type="RefSeq" id="WP_183986174.1">
    <property type="nucleotide sequence ID" value="NZ_JACIEV010000009.1"/>
</dbReference>
<evidence type="ECO:0000313" key="6">
    <source>
        <dbReference type="EMBL" id="MBB4155049.1"/>
    </source>
</evidence>
<dbReference type="SMART" id="SM00892">
    <property type="entry name" value="Endonuclease_NS"/>
    <property type="match status" value="1"/>
</dbReference>
<dbReference type="GO" id="GO:0003676">
    <property type="term" value="F:nucleic acid binding"/>
    <property type="evidence" value="ECO:0007669"/>
    <property type="project" value="InterPro"/>
</dbReference>
<evidence type="ECO:0000313" key="7">
    <source>
        <dbReference type="Proteomes" id="UP000529795"/>
    </source>
</evidence>
<feature type="domain" description="DNA/RNA non-specific endonuclease/pyrophosphatase/phosphodiesterase" evidence="5">
    <location>
        <begin position="411"/>
        <end position="623"/>
    </location>
</feature>
<protein>
    <submittedName>
        <fullName evidence="6">Endonuclease G</fullName>
    </submittedName>
</protein>
<sequence length="650" mass="71062">MAYEETFRRVSQILKPELRNRLKEMAHDPASTVGKALEARGATPDEFLAVLEGRETQSFQESVAGRSKFIEAIILRVGRPSFLIVGGKVDWSTGDDFEDGVRIETLRSRADALSGSFLAVGRVDTVNHPSMDWLGTCWLVNHGDGTIAVTNRHVAEIFALNRPGGRVAFRTDPNSLVRLGAKVDFRHEHMTAAVQTAEVKAVRYLARPNDPDVAILELDGAHLAQALELAADEASVGDLICTVGYPAYDSRNAADAQADIFRDTYDLKRFAPGRVRQSTGKGLRLLHDASTLGGASGSPLMNLESGKVVGLHFSGRYLTENVAVSVESIRDALEGRTAVAVASPGESPEGRKDGVSQSSHFDGREGYRPGFLAEGLSTDRHGDPKLHAPMPQPPKDTLAPLLSDPDDHELRYTHFSVLYDAERRSPRLTAVNIDGESPVKIKRGNDKWNKDLRIDPELQLGSSDFPGDFDRGHLVRREDPNWGTPEVAAQADADTFHYTNASLQHALLNRSRQRWLGLEKYILRSAQTHGLRASVFTGPILSDADSALADRPDLLVPRAFWKVVVMVAADGERLHATGYVLGQAEFIQSTTETFQYGDFNLFQVPIARIAAATSTDFHGLEEFDPMAALAETEARLGGATLIDSLDDITL</sequence>
<dbReference type="SUPFAM" id="SSF54060">
    <property type="entry name" value="His-Me finger endonucleases"/>
    <property type="match status" value="1"/>
</dbReference>
<name>A0A840FBM3_9SPHN</name>
<proteinExistence type="predicted"/>
<dbReference type="InterPro" id="IPR044925">
    <property type="entry name" value="His-Me_finger_sf"/>
</dbReference>
<evidence type="ECO:0000256" key="1">
    <source>
        <dbReference type="PIRSR" id="PIRSR640255-1"/>
    </source>
</evidence>
<dbReference type="Pfam" id="PF13365">
    <property type="entry name" value="Trypsin_2"/>
    <property type="match status" value="1"/>
</dbReference>
<dbReference type="PANTHER" id="PTHR13966:SF5">
    <property type="entry name" value="ENDONUCLEASE G, MITOCHONDRIAL"/>
    <property type="match status" value="1"/>
</dbReference>
<keyword evidence="6" id="KW-0540">Nuclease</keyword>
<feature type="domain" description="ENPP1-3/EXOG-like endonuclease/phosphodiesterase" evidence="4">
    <location>
        <begin position="412"/>
        <end position="626"/>
    </location>
</feature>
<accession>A0A840FBM3</accession>
<keyword evidence="6" id="KW-0378">Hydrolase</keyword>
<organism evidence="6 7">
    <name type="scientific">Sphingomonas jinjuensis</name>
    <dbReference type="NCBI Taxonomy" id="535907"/>
    <lineage>
        <taxon>Bacteria</taxon>
        <taxon>Pseudomonadati</taxon>
        <taxon>Pseudomonadota</taxon>
        <taxon>Alphaproteobacteria</taxon>
        <taxon>Sphingomonadales</taxon>
        <taxon>Sphingomonadaceae</taxon>
        <taxon>Sphingomonas</taxon>
    </lineage>
</organism>
<keyword evidence="2" id="KW-0479">Metal-binding</keyword>
<feature type="compositionally biased region" description="Basic and acidic residues" evidence="3">
    <location>
        <begin position="377"/>
        <end position="386"/>
    </location>
</feature>
<dbReference type="InterPro" id="IPR009003">
    <property type="entry name" value="Peptidase_S1_PA"/>
</dbReference>
<dbReference type="CDD" id="cd00091">
    <property type="entry name" value="NUC"/>
    <property type="match status" value="1"/>
</dbReference>
<feature type="active site" description="Proton acceptor" evidence="1">
    <location>
        <position position="473"/>
    </location>
</feature>
<evidence type="ECO:0000256" key="2">
    <source>
        <dbReference type="PIRSR" id="PIRSR640255-2"/>
    </source>
</evidence>
<feature type="binding site" evidence="2">
    <location>
        <position position="509"/>
    </location>
    <ligand>
        <name>Mg(2+)</name>
        <dbReference type="ChEBI" id="CHEBI:18420"/>
        <note>catalytic</note>
    </ligand>
</feature>
<keyword evidence="7" id="KW-1185">Reference proteome</keyword>
<reference evidence="6 7" key="1">
    <citation type="submission" date="2020-08" db="EMBL/GenBank/DDBJ databases">
        <title>Genomic Encyclopedia of Type Strains, Phase IV (KMG-IV): sequencing the most valuable type-strain genomes for metagenomic binning, comparative biology and taxonomic classification.</title>
        <authorList>
            <person name="Goeker M."/>
        </authorList>
    </citation>
    <scope>NUCLEOTIDE SEQUENCE [LARGE SCALE GENOMIC DNA]</scope>
    <source>
        <strain evidence="6 7">YC6723</strain>
    </source>
</reference>